<dbReference type="AlphaFoldDB" id="A0A813J617"/>
<proteinExistence type="predicted"/>
<feature type="region of interest" description="Disordered" evidence="1">
    <location>
        <begin position="149"/>
        <end position="172"/>
    </location>
</feature>
<reference evidence="2" key="1">
    <citation type="submission" date="2021-02" db="EMBL/GenBank/DDBJ databases">
        <authorList>
            <person name="Dougan E. K."/>
            <person name="Rhodes N."/>
            <person name="Thang M."/>
            <person name="Chan C."/>
        </authorList>
    </citation>
    <scope>NUCLEOTIDE SEQUENCE</scope>
</reference>
<sequence>VHLMLRSAASGDSSVNEACVTPEAAEAWKISFQAAVDTMLQKTKRTMQLGLGSVAQGVQKLVEGSSCGQLESLVKLKGQAMRLQVLASTRSLADLDPKVKYEPLKALTVGGVDVHLELNAFIMAWQMMKGPEEVGRTLAKFLDDFREEAEELPSSAGAPASTPEPAKQAAGWAGGAQREPLFWVTAMNEALSKLGDHSHPVSQDCISSDVASSQANRLDEAFGRMMEKNRRGMQAGLKSLASGTQALMDQLGEASCGGSLQTSAGAKRLRSASSRLASLSAARSLLNFGTHVEYEAKQALRVGGIDVHV</sequence>
<evidence type="ECO:0000313" key="2">
    <source>
        <dbReference type="EMBL" id="CAE8663993.1"/>
    </source>
</evidence>
<gene>
    <name evidence="2" type="ORF">PGLA2088_LOCUS15454</name>
</gene>
<organism evidence="2 3">
    <name type="scientific">Polarella glacialis</name>
    <name type="common">Dinoflagellate</name>
    <dbReference type="NCBI Taxonomy" id="89957"/>
    <lineage>
        <taxon>Eukaryota</taxon>
        <taxon>Sar</taxon>
        <taxon>Alveolata</taxon>
        <taxon>Dinophyceae</taxon>
        <taxon>Suessiales</taxon>
        <taxon>Suessiaceae</taxon>
        <taxon>Polarella</taxon>
    </lineage>
</organism>
<dbReference type="EMBL" id="CAJNNW010019118">
    <property type="protein sequence ID" value="CAE8663993.1"/>
    <property type="molecule type" value="Genomic_DNA"/>
</dbReference>
<dbReference type="Proteomes" id="UP000626109">
    <property type="component" value="Unassembled WGS sequence"/>
</dbReference>
<feature type="non-terminal residue" evidence="2">
    <location>
        <position position="309"/>
    </location>
</feature>
<evidence type="ECO:0000256" key="1">
    <source>
        <dbReference type="SAM" id="MobiDB-lite"/>
    </source>
</evidence>
<feature type="non-terminal residue" evidence="2">
    <location>
        <position position="1"/>
    </location>
</feature>
<comment type="caution">
    <text evidence="2">The sequence shown here is derived from an EMBL/GenBank/DDBJ whole genome shotgun (WGS) entry which is preliminary data.</text>
</comment>
<name>A0A813J617_POLGL</name>
<evidence type="ECO:0000313" key="3">
    <source>
        <dbReference type="Proteomes" id="UP000626109"/>
    </source>
</evidence>
<protein>
    <submittedName>
        <fullName evidence="2">Uncharacterized protein</fullName>
    </submittedName>
</protein>
<accession>A0A813J617</accession>